<proteinExistence type="inferred from homology"/>
<dbReference type="Gene3D" id="1.10.10.10">
    <property type="entry name" value="Winged helix-like DNA-binding domain superfamily/Winged helix DNA-binding domain"/>
    <property type="match status" value="1"/>
</dbReference>
<gene>
    <name evidence="6" type="ORF">J3U88_03060</name>
</gene>
<evidence type="ECO:0000256" key="1">
    <source>
        <dbReference type="ARBA" id="ARBA00009437"/>
    </source>
</evidence>
<name>A0A8J7Q2A0_9BACT</name>
<keyword evidence="4" id="KW-0804">Transcription</keyword>
<dbReference type="SUPFAM" id="SSF46785">
    <property type="entry name" value="Winged helix' DNA-binding domain"/>
    <property type="match status" value="1"/>
</dbReference>
<dbReference type="InterPro" id="IPR005119">
    <property type="entry name" value="LysR_subst-bd"/>
</dbReference>
<evidence type="ECO:0000256" key="2">
    <source>
        <dbReference type="ARBA" id="ARBA00023015"/>
    </source>
</evidence>
<keyword evidence="3" id="KW-0238">DNA-binding</keyword>
<dbReference type="PANTHER" id="PTHR30126:SF88">
    <property type="entry name" value="TRANSCRIPTIONAL REGULATOR-RELATED"/>
    <property type="match status" value="1"/>
</dbReference>
<dbReference type="Gene3D" id="3.40.190.290">
    <property type="match status" value="1"/>
</dbReference>
<reference evidence="6" key="1">
    <citation type="submission" date="2021-03" db="EMBL/GenBank/DDBJ databases">
        <authorList>
            <person name="Wang G."/>
        </authorList>
    </citation>
    <scope>NUCLEOTIDE SEQUENCE</scope>
    <source>
        <strain evidence="6">KCTC 12899</strain>
    </source>
</reference>
<organism evidence="6 7">
    <name type="scientific">Acanthopleuribacter pedis</name>
    <dbReference type="NCBI Taxonomy" id="442870"/>
    <lineage>
        <taxon>Bacteria</taxon>
        <taxon>Pseudomonadati</taxon>
        <taxon>Acidobacteriota</taxon>
        <taxon>Holophagae</taxon>
        <taxon>Acanthopleuribacterales</taxon>
        <taxon>Acanthopleuribacteraceae</taxon>
        <taxon>Acanthopleuribacter</taxon>
    </lineage>
</organism>
<dbReference type="RefSeq" id="WP_207856660.1">
    <property type="nucleotide sequence ID" value="NZ_JAFREP010000002.1"/>
</dbReference>
<dbReference type="InterPro" id="IPR000847">
    <property type="entry name" value="LysR_HTH_N"/>
</dbReference>
<dbReference type="AlphaFoldDB" id="A0A8J7Q2A0"/>
<dbReference type="Pfam" id="PF00126">
    <property type="entry name" value="HTH_1"/>
    <property type="match status" value="1"/>
</dbReference>
<accession>A0A8J7Q2A0</accession>
<dbReference type="Proteomes" id="UP000664417">
    <property type="component" value="Unassembled WGS sequence"/>
</dbReference>
<dbReference type="PRINTS" id="PR00039">
    <property type="entry name" value="HTHLYSR"/>
</dbReference>
<dbReference type="SUPFAM" id="SSF53850">
    <property type="entry name" value="Periplasmic binding protein-like II"/>
    <property type="match status" value="1"/>
</dbReference>
<dbReference type="InterPro" id="IPR036390">
    <property type="entry name" value="WH_DNA-bd_sf"/>
</dbReference>
<comment type="caution">
    <text evidence="6">The sequence shown here is derived from an EMBL/GenBank/DDBJ whole genome shotgun (WGS) entry which is preliminary data.</text>
</comment>
<evidence type="ECO:0000256" key="4">
    <source>
        <dbReference type="ARBA" id="ARBA00023163"/>
    </source>
</evidence>
<feature type="domain" description="HTH lysR-type" evidence="5">
    <location>
        <begin position="1"/>
        <end position="58"/>
    </location>
</feature>
<evidence type="ECO:0000256" key="3">
    <source>
        <dbReference type="ARBA" id="ARBA00023125"/>
    </source>
</evidence>
<keyword evidence="2" id="KW-0805">Transcription regulation</keyword>
<evidence type="ECO:0000313" key="7">
    <source>
        <dbReference type="Proteomes" id="UP000664417"/>
    </source>
</evidence>
<dbReference type="InterPro" id="IPR036388">
    <property type="entry name" value="WH-like_DNA-bd_sf"/>
</dbReference>
<evidence type="ECO:0000313" key="6">
    <source>
        <dbReference type="EMBL" id="MBO1317424.1"/>
    </source>
</evidence>
<dbReference type="PROSITE" id="PS50931">
    <property type="entry name" value="HTH_LYSR"/>
    <property type="match status" value="1"/>
</dbReference>
<sequence>MTHEQLRVLQAVVEHGGFRAAAEVLFKSQPAVSKMVQKLEQTCGFLILDRDHYRPKLTREGRIFYDQAVKTLHQFAVLEGVAARLATPEENEVAVAVNAICPLDPVLRALKKVQNRFPATRIHLSMEMMGGPWERVQDGLAAFAITTLDGIDPGLCVTAPLLTVPIIPVAHRDHPAAQHTHPLSRDDVAAFVQVLVADSSRHSPEQSRDVVFGARHWRVTDISSKKHIIMAGMGWGGLPEYHIRGELADGRLVALPVEGFPIRKSQQHLVRRAAGPPGLVAGQFWDALLAETTF</sequence>
<comment type="similarity">
    <text evidence="1">Belongs to the LysR transcriptional regulatory family.</text>
</comment>
<dbReference type="PANTHER" id="PTHR30126">
    <property type="entry name" value="HTH-TYPE TRANSCRIPTIONAL REGULATOR"/>
    <property type="match status" value="1"/>
</dbReference>
<dbReference type="GO" id="GO:0000976">
    <property type="term" value="F:transcription cis-regulatory region binding"/>
    <property type="evidence" value="ECO:0007669"/>
    <property type="project" value="TreeGrafter"/>
</dbReference>
<dbReference type="Pfam" id="PF03466">
    <property type="entry name" value="LysR_substrate"/>
    <property type="match status" value="1"/>
</dbReference>
<evidence type="ECO:0000259" key="5">
    <source>
        <dbReference type="PROSITE" id="PS50931"/>
    </source>
</evidence>
<protein>
    <submittedName>
        <fullName evidence="6">LysR family transcriptional regulator</fullName>
    </submittedName>
</protein>
<dbReference type="EMBL" id="JAFREP010000002">
    <property type="protein sequence ID" value="MBO1317424.1"/>
    <property type="molecule type" value="Genomic_DNA"/>
</dbReference>
<keyword evidence="7" id="KW-1185">Reference proteome</keyword>
<dbReference type="GO" id="GO:0003700">
    <property type="term" value="F:DNA-binding transcription factor activity"/>
    <property type="evidence" value="ECO:0007669"/>
    <property type="project" value="InterPro"/>
</dbReference>